<dbReference type="HOGENOM" id="CLU_1152433_0_0_1"/>
<evidence type="ECO:0000313" key="3">
    <source>
        <dbReference type="Proteomes" id="UP000014074"/>
    </source>
</evidence>
<dbReference type="OrthoDB" id="4500473at2759"/>
<dbReference type="KEGG" id="tmn:UCRPA7_8841"/>
<gene>
    <name evidence="2" type="ORF">UCRPA7_8841</name>
</gene>
<keyword evidence="1" id="KW-1133">Transmembrane helix</keyword>
<reference evidence="3" key="1">
    <citation type="journal article" date="2013" name="Genome Announc.">
        <title>Draft genome sequence of the ascomycete Phaeoacremonium aleophilum strain UCR-PA7, a causal agent of the esca disease complex in grapevines.</title>
        <authorList>
            <person name="Blanco-Ulate B."/>
            <person name="Rolshausen P."/>
            <person name="Cantu D."/>
        </authorList>
    </citation>
    <scope>NUCLEOTIDE SEQUENCE [LARGE SCALE GENOMIC DNA]</scope>
    <source>
        <strain evidence="3">UCR-PA7</strain>
    </source>
</reference>
<protein>
    <submittedName>
        <fullName evidence="2">Uncharacterized protein</fullName>
    </submittedName>
</protein>
<feature type="transmembrane region" description="Helical" evidence="1">
    <location>
        <begin position="62"/>
        <end position="85"/>
    </location>
</feature>
<proteinExistence type="predicted"/>
<dbReference type="EMBL" id="KB933378">
    <property type="protein sequence ID" value="EON95753.1"/>
    <property type="molecule type" value="Genomic_DNA"/>
</dbReference>
<dbReference type="RefSeq" id="XP_007919541.1">
    <property type="nucleotide sequence ID" value="XM_007921350.1"/>
</dbReference>
<dbReference type="GeneID" id="19329732"/>
<accession>R8B8Z2</accession>
<keyword evidence="1" id="KW-0472">Membrane</keyword>
<evidence type="ECO:0000313" key="2">
    <source>
        <dbReference type="EMBL" id="EON95753.1"/>
    </source>
</evidence>
<keyword evidence="3" id="KW-1185">Reference proteome</keyword>
<dbReference type="Proteomes" id="UP000014074">
    <property type="component" value="Unassembled WGS sequence"/>
</dbReference>
<organism evidence="2 3">
    <name type="scientific">Phaeoacremonium minimum (strain UCR-PA7)</name>
    <name type="common">Esca disease fungus</name>
    <name type="synonym">Togninia minima</name>
    <dbReference type="NCBI Taxonomy" id="1286976"/>
    <lineage>
        <taxon>Eukaryota</taxon>
        <taxon>Fungi</taxon>
        <taxon>Dikarya</taxon>
        <taxon>Ascomycota</taxon>
        <taxon>Pezizomycotina</taxon>
        <taxon>Sordariomycetes</taxon>
        <taxon>Sordariomycetidae</taxon>
        <taxon>Togniniales</taxon>
        <taxon>Togniniaceae</taxon>
        <taxon>Phaeoacremonium</taxon>
    </lineage>
</organism>
<keyword evidence="1" id="KW-0812">Transmembrane</keyword>
<dbReference type="AlphaFoldDB" id="R8B8Z2"/>
<name>R8B8Z2_PHAM7</name>
<evidence type="ECO:0000256" key="1">
    <source>
        <dbReference type="SAM" id="Phobius"/>
    </source>
</evidence>
<sequence length="241" mass="27362">MLAALNLGLDFNVSLYWQSKSHEIIEVKTLETHTFDVTDDYIKMLLASTPVKDHLKKHPKDYLYLVSGLKLVFTLFYAFSLISILEKVAKGAKQNVDKNACAGADMSAGDAANNIANIKALKLAWKRSKRREFKTATDFVMAVRLRRIKLDDKGELADHYLSLKKTTMEDGTPVVKEYDQGPLLVYAGLDDDLSPEKKIFMKDLYEVGGKPKEEREVQNIQNFDEADDYVFLPDLSDEEDE</sequence>